<keyword evidence="3" id="KW-1185">Reference proteome</keyword>
<protein>
    <recommendedName>
        <fullName evidence="4">DUF4019 domain-containing protein</fullName>
    </recommendedName>
</protein>
<evidence type="ECO:0000313" key="3">
    <source>
        <dbReference type="Proteomes" id="UP000199533"/>
    </source>
</evidence>
<gene>
    <name evidence="2" type="ORF">SAMN05216302_102542</name>
</gene>
<dbReference type="EMBL" id="FOSP01000025">
    <property type="protein sequence ID" value="SFL00088.1"/>
    <property type="molecule type" value="Genomic_DNA"/>
</dbReference>
<feature type="signal peptide" evidence="1">
    <location>
        <begin position="1"/>
        <end position="20"/>
    </location>
</feature>
<evidence type="ECO:0000313" key="2">
    <source>
        <dbReference type="EMBL" id="SFL00088.1"/>
    </source>
</evidence>
<organism evidence="2 3">
    <name type="scientific">Nitrosomonas aestuarii</name>
    <dbReference type="NCBI Taxonomy" id="52441"/>
    <lineage>
        <taxon>Bacteria</taxon>
        <taxon>Pseudomonadati</taxon>
        <taxon>Pseudomonadota</taxon>
        <taxon>Betaproteobacteria</taxon>
        <taxon>Nitrosomonadales</taxon>
        <taxon>Nitrosomonadaceae</taxon>
        <taxon>Nitrosomonas</taxon>
    </lineage>
</organism>
<dbReference type="AlphaFoldDB" id="A0A1I4E2K9"/>
<keyword evidence="1" id="KW-0732">Signal</keyword>
<dbReference type="OrthoDB" id="21915at2"/>
<dbReference type="STRING" id="52441.SAMN05216302_102542"/>
<dbReference type="Proteomes" id="UP000199533">
    <property type="component" value="Unassembled WGS sequence"/>
</dbReference>
<reference evidence="3" key="1">
    <citation type="submission" date="2016-10" db="EMBL/GenBank/DDBJ databases">
        <authorList>
            <person name="Varghese N."/>
            <person name="Submissions S."/>
        </authorList>
    </citation>
    <scope>NUCLEOTIDE SEQUENCE [LARGE SCALE GENOMIC DNA]</scope>
    <source>
        <strain evidence="3">Nm69</strain>
    </source>
</reference>
<dbReference type="InterPro" id="IPR025091">
    <property type="entry name" value="DUF4019"/>
</dbReference>
<sequence length="138" mass="15714">MIKQFIVLSVLLFCATFAYTAEQDILDKVESSARSWLALTDEGLYTKGWKKASSHFQKKWPESDWVKAIDVIKKPLGSMEARYIASAGYSQGLSGFPKGEYVVVQFYTTFKHRGLAMETITLAKEKDNTWRVADYVIK</sequence>
<feature type="chain" id="PRO_5011555572" description="DUF4019 domain-containing protein" evidence="1">
    <location>
        <begin position="21"/>
        <end position="138"/>
    </location>
</feature>
<accession>A0A1I4E2K9</accession>
<dbReference type="RefSeq" id="WP_090701346.1">
    <property type="nucleotide sequence ID" value="NZ_FOSP01000025.1"/>
</dbReference>
<proteinExistence type="predicted"/>
<dbReference type="Pfam" id="PF13211">
    <property type="entry name" value="DUF4019"/>
    <property type="match status" value="1"/>
</dbReference>
<name>A0A1I4E2K9_9PROT</name>
<evidence type="ECO:0008006" key="4">
    <source>
        <dbReference type="Google" id="ProtNLM"/>
    </source>
</evidence>
<evidence type="ECO:0000256" key="1">
    <source>
        <dbReference type="SAM" id="SignalP"/>
    </source>
</evidence>